<name>A0A9Q9HE11_9RHOB</name>
<protein>
    <recommendedName>
        <fullName evidence="1">Probable queuosine precursor transporter</fullName>
        <shortName evidence="1">Q precursor transporter</shortName>
    </recommendedName>
</protein>
<comment type="function">
    <text evidence="1">Involved in the import of queuosine (Q) precursors, required for Q precursor salvage.</text>
</comment>
<dbReference type="Proteomes" id="UP001057991">
    <property type="component" value="Chromosome"/>
</dbReference>
<dbReference type="HAMAP" id="MF_02088">
    <property type="entry name" value="Q_prec_transport"/>
    <property type="match status" value="1"/>
</dbReference>
<dbReference type="RefSeq" id="WP_259806102.1">
    <property type="nucleotide sequence ID" value="NZ_CP080776.1"/>
</dbReference>
<evidence type="ECO:0000256" key="1">
    <source>
        <dbReference type="HAMAP-Rule" id="MF_02088"/>
    </source>
</evidence>
<accession>A0A9Q9HE11</accession>
<gene>
    <name evidence="2" type="ORF">K3X48_00405</name>
</gene>
<dbReference type="Pfam" id="PF02592">
    <property type="entry name" value="Vut_1"/>
    <property type="match status" value="1"/>
</dbReference>
<feature type="transmembrane region" description="Helical" evidence="1">
    <location>
        <begin position="7"/>
        <end position="25"/>
    </location>
</feature>
<dbReference type="GO" id="GO:0005886">
    <property type="term" value="C:plasma membrane"/>
    <property type="evidence" value="ECO:0007669"/>
    <property type="project" value="UniProtKB-SubCell"/>
</dbReference>
<feature type="transmembrane region" description="Helical" evidence="1">
    <location>
        <begin position="31"/>
        <end position="48"/>
    </location>
</feature>
<keyword evidence="1" id="KW-0997">Cell inner membrane</keyword>
<sequence>MTRILPGVIAMAAVVVASNILVQFLLLDGLLTWGAFTYPLAFLVTDVMNRVYGAGPARKVVFAGFVVGVICSLIGSQIMLQGEGFEYAAVPLRVAVASGAGFLTAQLLDVAVFNSLRDGKWWRAPLASTLVGSVVDTVLFFTIAFSASITFFGADADAAINWAWDPARFLTFGPKMPLWVSLAVADWLVKLTLALVALIPFRVIVTKLSPSVA</sequence>
<keyword evidence="1" id="KW-1133">Transmembrane helix</keyword>
<feature type="transmembrane region" description="Helical" evidence="1">
    <location>
        <begin position="92"/>
        <end position="114"/>
    </location>
</feature>
<dbReference type="EMBL" id="CP080776">
    <property type="protein sequence ID" value="UWP95512.1"/>
    <property type="molecule type" value="Genomic_DNA"/>
</dbReference>
<keyword evidence="1" id="KW-1003">Cell membrane</keyword>
<dbReference type="InterPro" id="IPR003744">
    <property type="entry name" value="YhhQ"/>
</dbReference>
<evidence type="ECO:0000313" key="2">
    <source>
        <dbReference type="EMBL" id="UWP95512.1"/>
    </source>
</evidence>
<feature type="transmembrane region" description="Helical" evidence="1">
    <location>
        <begin position="60"/>
        <end position="80"/>
    </location>
</feature>
<dbReference type="NCBIfam" id="TIGR00697">
    <property type="entry name" value="queuosine precursor transporter"/>
    <property type="match status" value="1"/>
</dbReference>
<keyword evidence="1" id="KW-0812">Transmembrane</keyword>
<reference evidence="2" key="1">
    <citation type="submission" date="2021-08" db="EMBL/GenBank/DDBJ databases">
        <authorList>
            <person name="Nwanade C."/>
            <person name="Wang M."/>
            <person name="Masoudi A."/>
            <person name="Yu Z."/>
            <person name="Liu J."/>
        </authorList>
    </citation>
    <scope>NUCLEOTIDE SEQUENCE</scope>
    <source>
        <strain evidence="2">S056</strain>
    </source>
</reference>
<comment type="subcellular location">
    <subcellularLocation>
        <location evidence="1">Cell inner membrane</location>
        <topology evidence="1">Multi-pass membrane protein</topology>
    </subcellularLocation>
</comment>
<dbReference type="AlphaFoldDB" id="A0A9Q9HE11"/>
<keyword evidence="1" id="KW-0813">Transport</keyword>
<dbReference type="GO" id="GO:0022857">
    <property type="term" value="F:transmembrane transporter activity"/>
    <property type="evidence" value="ECO:0007669"/>
    <property type="project" value="UniProtKB-UniRule"/>
</dbReference>
<dbReference type="PANTHER" id="PTHR34300">
    <property type="entry name" value="QUEUOSINE PRECURSOR TRANSPORTER-RELATED"/>
    <property type="match status" value="1"/>
</dbReference>
<organism evidence="2 3">
    <name type="scientific">Aliiroseovarius crassostreae</name>
    <dbReference type="NCBI Taxonomy" id="154981"/>
    <lineage>
        <taxon>Bacteria</taxon>
        <taxon>Pseudomonadati</taxon>
        <taxon>Pseudomonadota</taxon>
        <taxon>Alphaproteobacteria</taxon>
        <taxon>Rhodobacterales</taxon>
        <taxon>Paracoccaceae</taxon>
        <taxon>Aliiroseovarius</taxon>
    </lineage>
</organism>
<dbReference type="PANTHER" id="PTHR34300:SF1">
    <property type="entry name" value="QUEUOSINE PRECURSOR TRANSPORTER"/>
    <property type="match status" value="1"/>
</dbReference>
<evidence type="ECO:0000313" key="3">
    <source>
        <dbReference type="Proteomes" id="UP001057991"/>
    </source>
</evidence>
<feature type="transmembrane region" description="Helical" evidence="1">
    <location>
        <begin position="178"/>
        <end position="201"/>
    </location>
</feature>
<comment type="similarity">
    <text evidence="1">Belongs to the vitamin uptake transporter (VUT/ECF) (TC 2.A.88) family. Q precursor transporter subfamily.</text>
</comment>
<keyword evidence="1" id="KW-0472">Membrane</keyword>
<proteinExistence type="inferred from homology"/>
<feature type="transmembrane region" description="Helical" evidence="1">
    <location>
        <begin position="126"/>
        <end position="152"/>
    </location>
</feature>